<evidence type="ECO:0000256" key="1">
    <source>
        <dbReference type="SAM" id="MobiDB-lite"/>
    </source>
</evidence>
<dbReference type="InParanoid" id="F1A6F0"/>
<dbReference type="eggNOG" id="ENOG502RGBY">
    <property type="taxonomic scope" value="Eukaryota"/>
</dbReference>
<organism evidence="2 3">
    <name type="scientific">Dictyostelium purpureum</name>
    <name type="common">Slime mold</name>
    <dbReference type="NCBI Taxonomy" id="5786"/>
    <lineage>
        <taxon>Eukaryota</taxon>
        <taxon>Amoebozoa</taxon>
        <taxon>Evosea</taxon>
        <taxon>Eumycetozoa</taxon>
        <taxon>Dictyostelia</taxon>
        <taxon>Dictyosteliales</taxon>
        <taxon>Dictyosteliaceae</taxon>
        <taxon>Dictyostelium</taxon>
    </lineage>
</organism>
<dbReference type="FunCoup" id="F1A6F0">
    <property type="interactions" value="743"/>
</dbReference>
<dbReference type="VEuPathDB" id="AmoebaDB:DICPUDRAFT_160503"/>
<evidence type="ECO:0000313" key="2">
    <source>
        <dbReference type="EMBL" id="EGC28230.1"/>
    </source>
</evidence>
<feature type="region of interest" description="Disordered" evidence="1">
    <location>
        <begin position="1"/>
        <end position="63"/>
    </location>
</feature>
<feature type="compositionally biased region" description="Low complexity" evidence="1">
    <location>
        <begin position="39"/>
        <end position="63"/>
    </location>
</feature>
<dbReference type="STRING" id="5786.F1A6F0"/>
<dbReference type="AlphaFoldDB" id="F1A6F0"/>
<dbReference type="RefSeq" id="XP_003295244.1">
    <property type="nucleotide sequence ID" value="XM_003295196.1"/>
</dbReference>
<dbReference type="KEGG" id="dpp:DICPUDRAFT_160503"/>
<feature type="compositionally biased region" description="Polar residues" evidence="1">
    <location>
        <begin position="261"/>
        <end position="271"/>
    </location>
</feature>
<dbReference type="Proteomes" id="UP000001064">
    <property type="component" value="Unassembled WGS sequence"/>
</dbReference>
<sequence>MEIINDTNQLSKEFTNNNNSDDVPKSSPIPIKRNTLEQTLSSSPNSTSASSSPNSTFSSSPNGSQWTPDIFKIISSLTNWLKGIEENKVSEEEYKLKEIELWNDWEWILSTTEEFLIKQNKTDNSKILNELDTLKKAASNLKVKPFFTERAVKELKKDKFTKEELSLLKSSPLDPNKRLGVITTVINTFEEQWLEFIKQTFFSDEIESNNNSLDSIDNNINNINNDSNNSGEKCFNKFENDIMVESEKKKDESVDEGWEDNLNNSTSGTNKNINIEETKEVRKWDSFTSDMVVFKKNINKITWDQFLENFKGSKYSKGVHGRMKDLGWQASHGVDGSLNSRVMGDITWSIWNTLQSAVKQIRDLTLEEPNDLIDKNSRIGVKNEGIVVEKWKQEETKKKKKIMEMKKSGLLDKYNPEKVKILDHERKEISQIRSNLEKKLKLRK</sequence>
<dbReference type="GeneID" id="10511350"/>
<gene>
    <name evidence="2" type="ORF">DICPUDRAFT_160503</name>
</gene>
<dbReference type="OrthoDB" id="18711at2759"/>
<keyword evidence="3" id="KW-1185">Reference proteome</keyword>
<proteinExistence type="predicted"/>
<reference evidence="3" key="1">
    <citation type="journal article" date="2011" name="Genome Biol.">
        <title>Comparative genomics of the social amoebae Dictyostelium discoideum and Dictyostelium purpureum.</title>
        <authorList>
            <consortium name="US DOE Joint Genome Institute (JGI-PGF)"/>
            <person name="Sucgang R."/>
            <person name="Kuo A."/>
            <person name="Tian X."/>
            <person name="Salerno W."/>
            <person name="Parikh A."/>
            <person name="Feasley C.L."/>
            <person name="Dalin E."/>
            <person name="Tu H."/>
            <person name="Huang E."/>
            <person name="Barry K."/>
            <person name="Lindquist E."/>
            <person name="Shapiro H."/>
            <person name="Bruce D."/>
            <person name="Schmutz J."/>
            <person name="Salamov A."/>
            <person name="Fey P."/>
            <person name="Gaudet P."/>
            <person name="Anjard C."/>
            <person name="Babu M.M."/>
            <person name="Basu S."/>
            <person name="Bushmanova Y."/>
            <person name="van der Wel H."/>
            <person name="Katoh-Kurasawa M."/>
            <person name="Dinh C."/>
            <person name="Coutinho P.M."/>
            <person name="Saito T."/>
            <person name="Elias M."/>
            <person name="Schaap P."/>
            <person name="Kay R.R."/>
            <person name="Henrissat B."/>
            <person name="Eichinger L."/>
            <person name="Rivero F."/>
            <person name="Putnam N.H."/>
            <person name="West C.M."/>
            <person name="Loomis W.F."/>
            <person name="Chisholm R.L."/>
            <person name="Shaulsky G."/>
            <person name="Strassmann J.E."/>
            <person name="Queller D.C."/>
            <person name="Kuspa A."/>
            <person name="Grigoriev I.V."/>
        </authorList>
    </citation>
    <scope>NUCLEOTIDE SEQUENCE [LARGE SCALE GENOMIC DNA]</scope>
    <source>
        <strain evidence="3">QSDP1</strain>
    </source>
</reference>
<name>F1A6F0_DICPU</name>
<feature type="compositionally biased region" description="Polar residues" evidence="1">
    <location>
        <begin position="1"/>
        <end position="21"/>
    </location>
</feature>
<protein>
    <submittedName>
        <fullName evidence="2">Uncharacterized protein</fullName>
    </submittedName>
</protein>
<evidence type="ECO:0000313" key="3">
    <source>
        <dbReference type="Proteomes" id="UP000001064"/>
    </source>
</evidence>
<feature type="region of interest" description="Disordered" evidence="1">
    <location>
        <begin position="249"/>
        <end position="271"/>
    </location>
</feature>
<accession>F1A6F0</accession>
<dbReference type="OMA" id="NINKITW"/>
<dbReference type="EMBL" id="GL871733">
    <property type="protein sequence ID" value="EGC28230.1"/>
    <property type="molecule type" value="Genomic_DNA"/>
</dbReference>